<evidence type="ECO:0000313" key="2">
    <source>
        <dbReference type="Proteomes" id="UP001163835"/>
    </source>
</evidence>
<gene>
    <name evidence="1" type="ORF">F5876DRAFT_80835</name>
</gene>
<name>A0ACC1TNY0_9AGAR</name>
<keyword evidence="2" id="KW-1185">Reference proteome</keyword>
<protein>
    <submittedName>
        <fullName evidence="1">Uncharacterized protein</fullName>
    </submittedName>
</protein>
<organism evidence="1 2">
    <name type="scientific">Lentinula aff. lateritia</name>
    <dbReference type="NCBI Taxonomy" id="2804960"/>
    <lineage>
        <taxon>Eukaryota</taxon>
        <taxon>Fungi</taxon>
        <taxon>Dikarya</taxon>
        <taxon>Basidiomycota</taxon>
        <taxon>Agaricomycotina</taxon>
        <taxon>Agaricomycetes</taxon>
        <taxon>Agaricomycetidae</taxon>
        <taxon>Agaricales</taxon>
        <taxon>Marasmiineae</taxon>
        <taxon>Omphalotaceae</taxon>
        <taxon>Lentinula</taxon>
    </lineage>
</organism>
<dbReference type="EMBL" id="MU795444">
    <property type="protein sequence ID" value="KAJ3806311.1"/>
    <property type="molecule type" value="Genomic_DNA"/>
</dbReference>
<dbReference type="Proteomes" id="UP001163835">
    <property type="component" value="Unassembled WGS sequence"/>
</dbReference>
<sequence>MRDAFCEKEELWRVDAEAQRNSKDKLTILRRKVDQHNEIIHTIIQILHNGMSLLQPELGQIKEQNATLTKDNTKLLQQARVDELYKKCKAIYLIIFELLGLVFGIPLLRHWKFRLSFTCNFPAHAFNTTSMSTKSTSANKTSSCPSFRGDEIELEDNRDNLDRIEDV</sequence>
<evidence type="ECO:0000313" key="1">
    <source>
        <dbReference type="EMBL" id="KAJ3806311.1"/>
    </source>
</evidence>
<reference evidence="1" key="1">
    <citation type="submission" date="2022-09" db="EMBL/GenBank/DDBJ databases">
        <title>A Global Phylogenomic Analysis of the Shiitake Genus Lentinula.</title>
        <authorList>
            <consortium name="DOE Joint Genome Institute"/>
            <person name="Sierra-Patev S."/>
            <person name="Min B."/>
            <person name="Naranjo-Ortiz M."/>
            <person name="Looney B."/>
            <person name="Konkel Z."/>
            <person name="Slot J.C."/>
            <person name="Sakamoto Y."/>
            <person name="Steenwyk J.L."/>
            <person name="Rokas A."/>
            <person name="Carro J."/>
            <person name="Camarero S."/>
            <person name="Ferreira P."/>
            <person name="Molpeceres G."/>
            <person name="Ruiz-Duenas F.J."/>
            <person name="Serrano A."/>
            <person name="Henrissat B."/>
            <person name="Drula E."/>
            <person name="Hughes K.W."/>
            <person name="Mata J.L."/>
            <person name="Ishikawa N.K."/>
            <person name="Vargas-Isla R."/>
            <person name="Ushijima S."/>
            <person name="Smith C.A."/>
            <person name="Ahrendt S."/>
            <person name="Andreopoulos W."/>
            <person name="He G."/>
            <person name="Labutti K."/>
            <person name="Lipzen A."/>
            <person name="Ng V."/>
            <person name="Riley R."/>
            <person name="Sandor L."/>
            <person name="Barry K."/>
            <person name="Martinez A.T."/>
            <person name="Xiao Y."/>
            <person name="Gibbons J.G."/>
            <person name="Terashima K."/>
            <person name="Grigoriev I.V."/>
            <person name="Hibbett D.S."/>
        </authorList>
    </citation>
    <scope>NUCLEOTIDE SEQUENCE</scope>
    <source>
        <strain evidence="1">TMI1499</strain>
    </source>
</reference>
<accession>A0ACC1TNY0</accession>
<comment type="caution">
    <text evidence="1">The sequence shown here is derived from an EMBL/GenBank/DDBJ whole genome shotgun (WGS) entry which is preliminary data.</text>
</comment>
<proteinExistence type="predicted"/>